<dbReference type="EMBL" id="JABBWM010000028">
    <property type="protein sequence ID" value="KAG2108255.1"/>
    <property type="molecule type" value="Genomic_DNA"/>
</dbReference>
<evidence type="ECO:0000256" key="1">
    <source>
        <dbReference type="SAM" id="MobiDB-lite"/>
    </source>
</evidence>
<sequence length="219" mass="24349">MNWEAELCGNEPGPMVETDEKSWCRCLRIALKLLEEHLLKDDAGTTQKTGAQAMIETEPSTPMNVDTWPSVPVPSKRRASPASPNRHKPKKAKIHQCGPKIPGSQQPSNPFSNHEKHKRKDKEKTIKSMAPSRSGSQVQVASPDASGSGPGPSSGRTRDAMSTLHEVTTLPKTLWEDVLTPQTMANWSIGERTSEISQWEVMGDQSWSDFQDRVPMRPW</sequence>
<feature type="region of interest" description="Disordered" evidence="1">
    <location>
        <begin position="56"/>
        <end position="160"/>
    </location>
</feature>
<accession>A0A9P7F861</accession>
<organism evidence="2 3">
    <name type="scientific">Suillus discolor</name>
    <dbReference type="NCBI Taxonomy" id="1912936"/>
    <lineage>
        <taxon>Eukaryota</taxon>
        <taxon>Fungi</taxon>
        <taxon>Dikarya</taxon>
        <taxon>Basidiomycota</taxon>
        <taxon>Agaricomycotina</taxon>
        <taxon>Agaricomycetes</taxon>
        <taxon>Agaricomycetidae</taxon>
        <taxon>Boletales</taxon>
        <taxon>Suillineae</taxon>
        <taxon>Suillaceae</taxon>
        <taxon>Suillus</taxon>
    </lineage>
</organism>
<proteinExistence type="predicted"/>
<dbReference type="GeneID" id="64703782"/>
<dbReference type="AlphaFoldDB" id="A0A9P7F861"/>
<reference evidence="2" key="1">
    <citation type="journal article" date="2020" name="New Phytol.">
        <title>Comparative genomics reveals dynamic genome evolution in host specialist ectomycorrhizal fungi.</title>
        <authorList>
            <person name="Lofgren L.A."/>
            <person name="Nguyen N.H."/>
            <person name="Vilgalys R."/>
            <person name="Ruytinx J."/>
            <person name="Liao H.L."/>
            <person name="Branco S."/>
            <person name="Kuo A."/>
            <person name="LaButti K."/>
            <person name="Lipzen A."/>
            <person name="Andreopoulos W."/>
            <person name="Pangilinan J."/>
            <person name="Riley R."/>
            <person name="Hundley H."/>
            <person name="Na H."/>
            <person name="Barry K."/>
            <person name="Grigoriev I.V."/>
            <person name="Stajich J.E."/>
            <person name="Kennedy P.G."/>
        </authorList>
    </citation>
    <scope>NUCLEOTIDE SEQUENCE</scope>
    <source>
        <strain evidence="2">FC423</strain>
    </source>
</reference>
<dbReference type="OrthoDB" id="2692764at2759"/>
<feature type="compositionally biased region" description="Polar residues" evidence="1">
    <location>
        <begin position="103"/>
        <end position="112"/>
    </location>
</feature>
<comment type="caution">
    <text evidence="2">The sequence shown here is derived from an EMBL/GenBank/DDBJ whole genome shotgun (WGS) entry which is preliminary data.</text>
</comment>
<evidence type="ECO:0000313" key="3">
    <source>
        <dbReference type="Proteomes" id="UP000823399"/>
    </source>
</evidence>
<dbReference type="Proteomes" id="UP000823399">
    <property type="component" value="Unassembled WGS sequence"/>
</dbReference>
<gene>
    <name evidence="2" type="ORF">F5147DRAFT_773839</name>
</gene>
<name>A0A9P7F861_9AGAM</name>
<protein>
    <submittedName>
        <fullName evidence="2">Uncharacterized protein</fullName>
    </submittedName>
</protein>
<evidence type="ECO:0000313" key="2">
    <source>
        <dbReference type="EMBL" id="KAG2108255.1"/>
    </source>
</evidence>
<feature type="compositionally biased region" description="Basic residues" evidence="1">
    <location>
        <begin position="75"/>
        <end position="94"/>
    </location>
</feature>
<keyword evidence="3" id="KW-1185">Reference proteome</keyword>
<dbReference type="RefSeq" id="XP_041292774.1">
    <property type="nucleotide sequence ID" value="XM_041441523.1"/>
</dbReference>
<feature type="compositionally biased region" description="Polar residues" evidence="1">
    <location>
        <begin position="131"/>
        <end position="140"/>
    </location>
</feature>